<dbReference type="GO" id="GO:0005524">
    <property type="term" value="F:ATP binding"/>
    <property type="evidence" value="ECO:0007669"/>
    <property type="project" value="UniProtKB-KW"/>
</dbReference>
<dbReference type="PANTHER" id="PTHR24115:SF600">
    <property type="entry name" value="KINESIN-LIKE PROTEIN KIF23"/>
    <property type="match status" value="1"/>
</dbReference>
<reference evidence="7 8" key="1">
    <citation type="submission" date="2017-03" db="EMBL/GenBank/DDBJ databases">
        <title>Genome Survey of Euroglyphus maynei.</title>
        <authorList>
            <person name="Arlian L.G."/>
            <person name="Morgan M.S."/>
            <person name="Rider S.D."/>
        </authorList>
    </citation>
    <scope>NUCLEOTIDE SEQUENCE [LARGE SCALE GENOMIC DNA]</scope>
    <source>
        <strain evidence="7">Arlian Lab</strain>
        <tissue evidence="7">Whole body</tissue>
    </source>
</reference>
<dbReference type="GO" id="GO:0005871">
    <property type="term" value="C:kinesin complex"/>
    <property type="evidence" value="ECO:0007669"/>
    <property type="project" value="TreeGrafter"/>
</dbReference>
<dbReference type="GO" id="GO:0007018">
    <property type="term" value="P:microtubule-based movement"/>
    <property type="evidence" value="ECO:0007669"/>
    <property type="project" value="InterPro"/>
</dbReference>
<keyword evidence="8" id="KW-1185">Reference proteome</keyword>
<dbReference type="GO" id="GO:0016887">
    <property type="term" value="F:ATP hydrolysis activity"/>
    <property type="evidence" value="ECO:0007669"/>
    <property type="project" value="TreeGrafter"/>
</dbReference>
<dbReference type="PROSITE" id="PS50067">
    <property type="entry name" value="KINESIN_MOTOR_2"/>
    <property type="match status" value="1"/>
</dbReference>
<keyword evidence="4" id="KW-0206">Cytoskeleton</keyword>
<comment type="similarity">
    <text evidence="5">Belongs to the TRAFAC class myosin-kinesin ATPase superfamily. Kinesin family.</text>
</comment>
<dbReference type="Gene3D" id="3.40.850.10">
    <property type="entry name" value="Kinesin motor domain"/>
    <property type="match status" value="1"/>
</dbReference>
<evidence type="ECO:0000256" key="4">
    <source>
        <dbReference type="ARBA" id="ARBA00023212"/>
    </source>
</evidence>
<dbReference type="InterPro" id="IPR027417">
    <property type="entry name" value="P-loop_NTPase"/>
</dbReference>
<comment type="subcellular location">
    <subcellularLocation>
        <location evidence="1">Cytoplasm</location>
        <location evidence="1">Cytoskeleton</location>
    </subcellularLocation>
</comment>
<accession>A0A1Y3BN11</accession>
<dbReference type="InterPro" id="IPR036961">
    <property type="entry name" value="Kinesin_motor_dom_sf"/>
</dbReference>
<keyword evidence="2" id="KW-0547">Nucleotide-binding</keyword>
<keyword evidence="3" id="KW-0067">ATP-binding</keyword>
<dbReference type="GO" id="GO:0005634">
    <property type="term" value="C:nucleus"/>
    <property type="evidence" value="ECO:0007669"/>
    <property type="project" value="TreeGrafter"/>
</dbReference>
<dbReference type="PANTHER" id="PTHR24115">
    <property type="entry name" value="KINESIN-RELATED"/>
    <property type="match status" value="1"/>
</dbReference>
<comment type="caution">
    <text evidence="7">The sequence shown here is derived from an EMBL/GenBank/DDBJ whole genome shotgun (WGS) entry which is preliminary data.</text>
</comment>
<feature type="domain" description="Kinesin motor" evidence="6">
    <location>
        <begin position="1"/>
        <end position="85"/>
    </location>
</feature>
<evidence type="ECO:0000313" key="7">
    <source>
        <dbReference type="EMBL" id="OTF81477.1"/>
    </source>
</evidence>
<dbReference type="SUPFAM" id="SSF52540">
    <property type="entry name" value="P-loop containing nucleoside triphosphate hydrolases"/>
    <property type="match status" value="1"/>
</dbReference>
<dbReference type="Proteomes" id="UP000194236">
    <property type="component" value="Unassembled WGS sequence"/>
</dbReference>
<evidence type="ECO:0000256" key="2">
    <source>
        <dbReference type="ARBA" id="ARBA00022741"/>
    </source>
</evidence>
<dbReference type="GO" id="GO:0008017">
    <property type="term" value="F:microtubule binding"/>
    <property type="evidence" value="ECO:0007669"/>
    <property type="project" value="InterPro"/>
</dbReference>
<dbReference type="EMBL" id="MUJZ01013414">
    <property type="protein sequence ID" value="OTF81477.1"/>
    <property type="molecule type" value="Genomic_DNA"/>
</dbReference>
<evidence type="ECO:0000256" key="1">
    <source>
        <dbReference type="ARBA" id="ARBA00004245"/>
    </source>
</evidence>
<proteinExistence type="inferred from homology"/>
<keyword evidence="4" id="KW-0963">Cytoplasm</keyword>
<evidence type="ECO:0000313" key="8">
    <source>
        <dbReference type="Proteomes" id="UP000194236"/>
    </source>
</evidence>
<dbReference type="InterPro" id="IPR027640">
    <property type="entry name" value="Kinesin-like_fam"/>
</dbReference>
<dbReference type="GO" id="GO:0005874">
    <property type="term" value="C:microtubule"/>
    <property type="evidence" value="ECO:0007669"/>
    <property type="project" value="TreeGrafter"/>
</dbReference>
<feature type="non-terminal residue" evidence="7">
    <location>
        <position position="1"/>
    </location>
</feature>
<sequence>RLREASNINNSLLTLRQCFDVLRENQKSQNGNKIVPYRDNKLTHMFKSYFEGDGKVQMIICVNPGLEDYDETLQVCKFGESSQDLVTNRGSPFKRTPLRPISNFFISSSINNGPPLPNKYIEDPTDNETLNNWIMTLEKRIENHDQNRIIVDEYQQNVRR</sequence>
<feature type="non-terminal residue" evidence="7">
    <location>
        <position position="160"/>
    </location>
</feature>
<dbReference type="AlphaFoldDB" id="A0A1Y3BN11"/>
<dbReference type="OrthoDB" id="2403182at2759"/>
<protein>
    <recommendedName>
        <fullName evidence="6">Kinesin motor domain-containing protein</fullName>
    </recommendedName>
</protein>
<dbReference type="GO" id="GO:0051256">
    <property type="term" value="P:mitotic spindle midzone assembly"/>
    <property type="evidence" value="ECO:0007669"/>
    <property type="project" value="TreeGrafter"/>
</dbReference>
<name>A0A1Y3BN11_EURMA</name>
<evidence type="ECO:0000256" key="5">
    <source>
        <dbReference type="PROSITE-ProRule" id="PRU00283"/>
    </source>
</evidence>
<gene>
    <name evidence="7" type="ORF">BLA29_013154</name>
</gene>
<evidence type="ECO:0000259" key="6">
    <source>
        <dbReference type="PROSITE" id="PS50067"/>
    </source>
</evidence>
<dbReference type="GO" id="GO:0003777">
    <property type="term" value="F:microtubule motor activity"/>
    <property type="evidence" value="ECO:0007669"/>
    <property type="project" value="InterPro"/>
</dbReference>
<dbReference type="Pfam" id="PF00225">
    <property type="entry name" value="Kinesin"/>
    <property type="match status" value="1"/>
</dbReference>
<dbReference type="InterPro" id="IPR001752">
    <property type="entry name" value="Kinesin_motor_dom"/>
</dbReference>
<organism evidence="7 8">
    <name type="scientific">Euroglyphus maynei</name>
    <name type="common">Mayne's house dust mite</name>
    <dbReference type="NCBI Taxonomy" id="6958"/>
    <lineage>
        <taxon>Eukaryota</taxon>
        <taxon>Metazoa</taxon>
        <taxon>Ecdysozoa</taxon>
        <taxon>Arthropoda</taxon>
        <taxon>Chelicerata</taxon>
        <taxon>Arachnida</taxon>
        <taxon>Acari</taxon>
        <taxon>Acariformes</taxon>
        <taxon>Sarcoptiformes</taxon>
        <taxon>Astigmata</taxon>
        <taxon>Psoroptidia</taxon>
        <taxon>Analgoidea</taxon>
        <taxon>Pyroglyphidae</taxon>
        <taxon>Pyroglyphinae</taxon>
        <taxon>Euroglyphus</taxon>
    </lineage>
</organism>
<comment type="caution">
    <text evidence="5">Lacks conserved residue(s) required for the propagation of feature annotation.</text>
</comment>
<evidence type="ECO:0000256" key="3">
    <source>
        <dbReference type="ARBA" id="ARBA00022840"/>
    </source>
</evidence>